<reference evidence="11 12" key="1">
    <citation type="submission" date="2017-10" db="EMBL/GenBank/DDBJ databases">
        <title>Genomics of the genus Arcobacter.</title>
        <authorList>
            <person name="Perez-Cataluna A."/>
            <person name="Figueras M.J."/>
        </authorList>
    </citation>
    <scope>NUCLEOTIDE SEQUENCE [LARGE SCALE GENOMIC DNA]</scope>
    <source>
        <strain evidence="11 12">CECT 8441</strain>
    </source>
</reference>
<dbReference type="GO" id="GO:0005886">
    <property type="term" value="C:plasma membrane"/>
    <property type="evidence" value="ECO:0007669"/>
    <property type="project" value="UniProtKB-SubCell"/>
</dbReference>
<sequence length="144" mass="16206">MELIKIYIEYSIIGILGFMSFLTLWFGLERVFYLTKVDIRTFEKRGELENRLTSNLTIISTIASNAPYIGLLGTVCGIMITFYKISLDGNFETNSVMLGLALALKATAIGILVAILATVIYNMLARKAEVLITRWEDLNEDQKI</sequence>
<dbReference type="OrthoDB" id="9805133at2"/>
<feature type="domain" description="MotA/TolQ/ExbB proton channel" evidence="10">
    <location>
        <begin position="47"/>
        <end position="136"/>
    </location>
</feature>
<evidence type="ECO:0000256" key="9">
    <source>
        <dbReference type="SAM" id="Phobius"/>
    </source>
</evidence>
<keyword evidence="12" id="KW-1185">Reference proteome</keyword>
<keyword evidence="4 9" id="KW-0812">Transmembrane</keyword>
<evidence type="ECO:0000256" key="3">
    <source>
        <dbReference type="ARBA" id="ARBA00022475"/>
    </source>
</evidence>
<keyword evidence="3" id="KW-1003">Cell membrane</keyword>
<name>A0A4Q1AMM6_9BACT</name>
<feature type="transmembrane region" description="Helical" evidence="9">
    <location>
        <begin position="12"/>
        <end position="35"/>
    </location>
</feature>
<gene>
    <name evidence="11" type="primary">exbB</name>
    <name evidence="11" type="ORF">CRV07_05030</name>
</gene>
<evidence type="ECO:0000256" key="1">
    <source>
        <dbReference type="ARBA" id="ARBA00004429"/>
    </source>
</evidence>
<keyword evidence="5 8" id="KW-0653">Protein transport</keyword>
<feature type="transmembrane region" description="Helical" evidence="9">
    <location>
        <begin position="102"/>
        <end position="124"/>
    </location>
</feature>
<evidence type="ECO:0000313" key="12">
    <source>
        <dbReference type="Proteomes" id="UP000289758"/>
    </source>
</evidence>
<dbReference type="Pfam" id="PF01618">
    <property type="entry name" value="MotA_ExbB"/>
    <property type="match status" value="1"/>
</dbReference>
<dbReference type="GO" id="GO:0017038">
    <property type="term" value="P:protein import"/>
    <property type="evidence" value="ECO:0007669"/>
    <property type="project" value="TreeGrafter"/>
</dbReference>
<keyword evidence="7 9" id="KW-0472">Membrane</keyword>
<organism evidence="11 12">
    <name type="scientific">Halarcobacter ebronensis</name>
    <dbReference type="NCBI Taxonomy" id="1462615"/>
    <lineage>
        <taxon>Bacteria</taxon>
        <taxon>Pseudomonadati</taxon>
        <taxon>Campylobacterota</taxon>
        <taxon>Epsilonproteobacteria</taxon>
        <taxon>Campylobacterales</taxon>
        <taxon>Arcobacteraceae</taxon>
        <taxon>Halarcobacter</taxon>
    </lineage>
</organism>
<proteinExistence type="inferred from homology"/>
<dbReference type="InterPro" id="IPR002898">
    <property type="entry name" value="MotA_ExbB_proton_chnl"/>
</dbReference>
<evidence type="ECO:0000259" key="10">
    <source>
        <dbReference type="Pfam" id="PF01618"/>
    </source>
</evidence>
<dbReference type="Proteomes" id="UP000289758">
    <property type="component" value="Unassembled WGS sequence"/>
</dbReference>
<evidence type="ECO:0000313" key="11">
    <source>
        <dbReference type="EMBL" id="RXK06956.1"/>
    </source>
</evidence>
<evidence type="ECO:0000256" key="8">
    <source>
        <dbReference type="RuleBase" id="RU004057"/>
    </source>
</evidence>
<dbReference type="InterPro" id="IPR014172">
    <property type="entry name" value="TonB_ExbB_2"/>
</dbReference>
<comment type="subcellular location">
    <subcellularLocation>
        <location evidence="1">Cell inner membrane</location>
        <topology evidence="1">Multi-pass membrane protein</topology>
    </subcellularLocation>
    <subcellularLocation>
        <location evidence="8">Membrane</location>
        <topology evidence="8">Multi-pass membrane protein</topology>
    </subcellularLocation>
</comment>
<evidence type="ECO:0000256" key="2">
    <source>
        <dbReference type="ARBA" id="ARBA00022448"/>
    </source>
</evidence>
<keyword evidence="6 9" id="KW-1133">Transmembrane helix</keyword>
<dbReference type="PANTHER" id="PTHR30625">
    <property type="entry name" value="PROTEIN TOLQ"/>
    <property type="match status" value="1"/>
</dbReference>
<dbReference type="GO" id="GO:0055085">
    <property type="term" value="P:transmembrane transport"/>
    <property type="evidence" value="ECO:0007669"/>
    <property type="project" value="InterPro"/>
</dbReference>
<evidence type="ECO:0000256" key="4">
    <source>
        <dbReference type="ARBA" id="ARBA00022692"/>
    </source>
</evidence>
<keyword evidence="2 8" id="KW-0813">Transport</keyword>
<dbReference type="NCBIfam" id="TIGR02805">
    <property type="entry name" value="exbB2"/>
    <property type="match status" value="1"/>
</dbReference>
<evidence type="ECO:0000256" key="6">
    <source>
        <dbReference type="ARBA" id="ARBA00022989"/>
    </source>
</evidence>
<comment type="caution">
    <text evidence="11">The sequence shown here is derived from an EMBL/GenBank/DDBJ whole genome shotgun (WGS) entry which is preliminary data.</text>
</comment>
<accession>A0A4Q1AMM6</accession>
<evidence type="ECO:0000256" key="7">
    <source>
        <dbReference type="ARBA" id="ARBA00023136"/>
    </source>
</evidence>
<comment type="similarity">
    <text evidence="8">Belongs to the exbB/tolQ family.</text>
</comment>
<protein>
    <submittedName>
        <fullName evidence="11">TonB-system energizer ExbB</fullName>
    </submittedName>
</protein>
<dbReference type="EMBL" id="PDKK01000003">
    <property type="protein sequence ID" value="RXK06956.1"/>
    <property type="molecule type" value="Genomic_DNA"/>
</dbReference>
<dbReference type="AlphaFoldDB" id="A0A4Q1AMM6"/>
<feature type="transmembrane region" description="Helical" evidence="9">
    <location>
        <begin position="56"/>
        <end position="82"/>
    </location>
</feature>
<dbReference type="PANTHER" id="PTHR30625:SF15">
    <property type="entry name" value="BIOPOLYMER TRANSPORT PROTEIN EXBB"/>
    <property type="match status" value="1"/>
</dbReference>
<evidence type="ECO:0000256" key="5">
    <source>
        <dbReference type="ARBA" id="ARBA00022927"/>
    </source>
</evidence>
<dbReference type="InterPro" id="IPR050790">
    <property type="entry name" value="ExbB/TolQ_transport"/>
</dbReference>